<dbReference type="Gene3D" id="1.10.10.10">
    <property type="entry name" value="Winged helix-like DNA-binding domain superfamily/Winged helix DNA-binding domain"/>
    <property type="match status" value="1"/>
</dbReference>
<proteinExistence type="predicted"/>
<accession>A0ABU4WTU6</accession>
<dbReference type="RefSeq" id="WP_320213374.1">
    <property type="nucleotide sequence ID" value="NZ_JAVIIS010000008.1"/>
</dbReference>
<dbReference type="Proteomes" id="UP001272097">
    <property type="component" value="Unassembled WGS sequence"/>
</dbReference>
<keyword evidence="2" id="KW-1185">Reference proteome</keyword>
<reference evidence="1 2" key="1">
    <citation type="submission" date="2023-08" db="EMBL/GenBank/DDBJ databases">
        <title>Implementing the SeqCode for naming new Mesorhizobium species isolated from Vachellia karroo root nodules.</title>
        <authorList>
            <person name="Van Lill M."/>
        </authorList>
    </citation>
    <scope>NUCLEOTIDE SEQUENCE [LARGE SCALE GENOMIC DNA]</scope>
    <source>
        <strain evidence="1 2">VK3E</strain>
    </source>
</reference>
<sequence>MDDLNLPRWVIEDAKALKKHPEFQSALRLHAELVSNNFEKTSSLIRIMSEEARYVICVALLAMHYSRDPHDPSSGATLTRLQAFAAEFGLTGPNRVAALVALMKHAGYINQVRAHSDRRVKRFEPTERGLAVATAGTLATLKPIQLLADGHDYIQIMQDDPQFVGRYYSEGLRLYANGARLVSALPECHLFQTQNAGREVMFKLWIALTDRGRAEPAIVSCSYGHLARSFWVSRGHVRRMIEKGEQQGLFALHAPGGQAIEILPSFIELYETLTALEFALMLRAARQAKSSAGRAARVCW</sequence>
<name>A0ABU4WTU6_9HYPH</name>
<comment type="caution">
    <text evidence="1">The sequence shown here is derived from an EMBL/GenBank/DDBJ whole genome shotgun (WGS) entry which is preliminary data.</text>
</comment>
<gene>
    <name evidence="1" type="ORF">RFM51_07670</name>
</gene>
<evidence type="ECO:0008006" key="3">
    <source>
        <dbReference type="Google" id="ProtNLM"/>
    </source>
</evidence>
<dbReference type="EMBL" id="JAVIIS010000008">
    <property type="protein sequence ID" value="MDX8439466.1"/>
    <property type="molecule type" value="Genomic_DNA"/>
</dbReference>
<dbReference type="InterPro" id="IPR036388">
    <property type="entry name" value="WH-like_DNA-bd_sf"/>
</dbReference>
<evidence type="ECO:0000313" key="2">
    <source>
        <dbReference type="Proteomes" id="UP001272097"/>
    </source>
</evidence>
<evidence type="ECO:0000313" key="1">
    <source>
        <dbReference type="EMBL" id="MDX8439466.1"/>
    </source>
</evidence>
<organism evidence="1 2">
    <name type="scientific">Mesorhizobium australafricanum</name>
    <dbReference type="NCBI Taxonomy" id="3072311"/>
    <lineage>
        <taxon>Bacteria</taxon>
        <taxon>Pseudomonadati</taxon>
        <taxon>Pseudomonadota</taxon>
        <taxon>Alphaproteobacteria</taxon>
        <taxon>Hyphomicrobiales</taxon>
        <taxon>Phyllobacteriaceae</taxon>
        <taxon>Mesorhizobium</taxon>
    </lineage>
</organism>
<protein>
    <recommendedName>
        <fullName evidence="3">MarR family transcriptional regulator</fullName>
    </recommendedName>
</protein>